<proteinExistence type="predicted"/>
<reference evidence="2" key="1">
    <citation type="journal article" date="2019" name="Int. J. Syst. Evol. Microbiol.">
        <title>The Global Catalogue of Microorganisms (GCM) 10K type strain sequencing project: providing services to taxonomists for standard genome sequencing and annotation.</title>
        <authorList>
            <consortium name="The Broad Institute Genomics Platform"/>
            <consortium name="The Broad Institute Genome Sequencing Center for Infectious Disease"/>
            <person name="Wu L."/>
            <person name="Ma J."/>
        </authorList>
    </citation>
    <scope>NUCLEOTIDE SEQUENCE [LARGE SCALE GENOMIC DNA]</scope>
    <source>
        <strain evidence="2">CCUG 56401</strain>
    </source>
</reference>
<evidence type="ECO:0000313" key="1">
    <source>
        <dbReference type="EMBL" id="MFD0919447.1"/>
    </source>
</evidence>
<comment type="caution">
    <text evidence="1">The sequence shown here is derived from an EMBL/GenBank/DDBJ whole genome shotgun (WGS) entry which is preliminary data.</text>
</comment>
<dbReference type="EMBL" id="JBHTIW010000003">
    <property type="protein sequence ID" value="MFD0919447.1"/>
    <property type="molecule type" value="Genomic_DNA"/>
</dbReference>
<dbReference type="Proteomes" id="UP001597018">
    <property type="component" value="Unassembled WGS sequence"/>
</dbReference>
<gene>
    <name evidence="1" type="ORF">ACFQ16_06810</name>
</gene>
<sequence>MIVSFTAPIPDTELDRYLEEIEKVMVDSGHVRTFAARRHIRVPADEHSPVFAATAIVQLGFTDLDALNASFAAPGVGELIRRWQSRYPYQVVWANHEALS</sequence>
<accession>A0ABW3FP51</accession>
<organism evidence="1 2">
    <name type="scientific">Saccharopolyspora rosea</name>
    <dbReference type="NCBI Taxonomy" id="524884"/>
    <lineage>
        <taxon>Bacteria</taxon>
        <taxon>Bacillati</taxon>
        <taxon>Actinomycetota</taxon>
        <taxon>Actinomycetes</taxon>
        <taxon>Pseudonocardiales</taxon>
        <taxon>Pseudonocardiaceae</taxon>
        <taxon>Saccharopolyspora</taxon>
    </lineage>
</organism>
<name>A0ABW3FP51_9PSEU</name>
<protein>
    <submittedName>
        <fullName evidence="1">Uncharacterized protein</fullName>
    </submittedName>
</protein>
<dbReference type="RefSeq" id="WP_263252752.1">
    <property type="nucleotide sequence ID" value="NZ_BAABLT010000001.1"/>
</dbReference>
<keyword evidence="2" id="KW-1185">Reference proteome</keyword>
<evidence type="ECO:0000313" key="2">
    <source>
        <dbReference type="Proteomes" id="UP001597018"/>
    </source>
</evidence>